<dbReference type="InterPro" id="IPR001342">
    <property type="entry name" value="HDH_cat"/>
</dbReference>
<dbReference type="PROSITE" id="PS01042">
    <property type="entry name" value="HOMOSER_DHGENASE"/>
    <property type="match status" value="1"/>
</dbReference>
<dbReference type="RefSeq" id="WP_025391210.1">
    <property type="nucleotide sequence ID" value="NZ_FMYU01000009.1"/>
</dbReference>
<dbReference type="PROSITE" id="PS51671">
    <property type="entry name" value="ACT"/>
    <property type="match status" value="1"/>
</dbReference>
<keyword evidence="10 13" id="KW-0486">Methionine biosynthesis</keyword>
<evidence type="ECO:0000256" key="5">
    <source>
        <dbReference type="ARBA" id="ARBA00013376"/>
    </source>
</evidence>
<feature type="binding site" evidence="12">
    <location>
        <position position="188"/>
    </location>
    <ligand>
        <name>L-homoserine</name>
        <dbReference type="ChEBI" id="CHEBI:57476"/>
    </ligand>
</feature>
<dbReference type="Gene3D" id="3.30.70.260">
    <property type="match status" value="1"/>
</dbReference>
<dbReference type="GO" id="GO:0009088">
    <property type="term" value="P:threonine biosynthetic process"/>
    <property type="evidence" value="ECO:0007669"/>
    <property type="project" value="UniProtKB-UniPathway"/>
</dbReference>
<keyword evidence="17" id="KW-1185">Reference proteome</keyword>
<evidence type="ECO:0000256" key="2">
    <source>
        <dbReference type="ARBA" id="ARBA00005062"/>
    </source>
</evidence>
<dbReference type="InterPro" id="IPR019811">
    <property type="entry name" value="HDH_CS"/>
</dbReference>
<dbReference type="GO" id="GO:0050661">
    <property type="term" value="F:NADP binding"/>
    <property type="evidence" value="ECO:0007669"/>
    <property type="project" value="InterPro"/>
</dbReference>
<evidence type="ECO:0000256" key="14">
    <source>
        <dbReference type="RuleBase" id="RU004171"/>
    </source>
</evidence>
<dbReference type="InterPro" id="IPR016204">
    <property type="entry name" value="HDH"/>
</dbReference>
<evidence type="ECO:0000256" key="11">
    <source>
        <dbReference type="PIRSR" id="PIRSR000098-1"/>
    </source>
</evidence>
<dbReference type="GO" id="GO:0009086">
    <property type="term" value="P:methionine biosynthetic process"/>
    <property type="evidence" value="ECO:0007669"/>
    <property type="project" value="UniProtKB-KW"/>
</dbReference>
<dbReference type="InterPro" id="IPR002912">
    <property type="entry name" value="ACT_dom"/>
</dbReference>
<organism evidence="16 17">
    <name type="scientific">Desulfurella multipotens</name>
    <dbReference type="NCBI Taxonomy" id="79269"/>
    <lineage>
        <taxon>Bacteria</taxon>
        <taxon>Pseudomonadati</taxon>
        <taxon>Campylobacterota</taxon>
        <taxon>Desulfurellia</taxon>
        <taxon>Desulfurellales</taxon>
        <taxon>Desulfurellaceae</taxon>
        <taxon>Desulfurella</taxon>
    </lineage>
</organism>
<dbReference type="NCBIfam" id="NF004976">
    <property type="entry name" value="PRK06349.1"/>
    <property type="match status" value="1"/>
</dbReference>
<evidence type="ECO:0000256" key="9">
    <source>
        <dbReference type="ARBA" id="ARBA00023002"/>
    </source>
</evidence>
<gene>
    <name evidence="16" type="ORF">SAMN05660835_01380</name>
</gene>
<evidence type="ECO:0000256" key="7">
    <source>
        <dbReference type="ARBA" id="ARBA00022697"/>
    </source>
</evidence>
<comment type="catalytic activity">
    <reaction evidence="13">
        <text>L-homoserine + NADP(+) = L-aspartate 4-semialdehyde + NADPH + H(+)</text>
        <dbReference type="Rhea" id="RHEA:15761"/>
        <dbReference type="ChEBI" id="CHEBI:15378"/>
        <dbReference type="ChEBI" id="CHEBI:57476"/>
        <dbReference type="ChEBI" id="CHEBI:57783"/>
        <dbReference type="ChEBI" id="CHEBI:58349"/>
        <dbReference type="ChEBI" id="CHEBI:537519"/>
        <dbReference type="EC" id="1.1.1.3"/>
    </reaction>
</comment>
<evidence type="ECO:0000313" key="16">
    <source>
        <dbReference type="EMBL" id="SDC79801.1"/>
    </source>
</evidence>
<dbReference type="Proteomes" id="UP000199411">
    <property type="component" value="Unassembled WGS sequence"/>
</dbReference>
<dbReference type="Pfam" id="PF01842">
    <property type="entry name" value="ACT"/>
    <property type="match status" value="1"/>
</dbReference>
<dbReference type="AlphaFoldDB" id="A0A1G6PIK5"/>
<evidence type="ECO:0000256" key="6">
    <source>
        <dbReference type="ARBA" id="ARBA00022605"/>
    </source>
</evidence>
<dbReference type="SUPFAM" id="SSF55347">
    <property type="entry name" value="Glyceraldehyde-3-phosphate dehydrogenase-like, C-terminal domain"/>
    <property type="match status" value="1"/>
</dbReference>
<name>A0A1G6PIK5_9BACT</name>
<dbReference type="Pfam" id="PF03447">
    <property type="entry name" value="NAD_binding_3"/>
    <property type="match status" value="1"/>
</dbReference>
<keyword evidence="7 13" id="KW-0791">Threonine biosynthesis</keyword>
<dbReference type="PANTHER" id="PTHR43331:SF1">
    <property type="entry name" value="HOMOSERINE DEHYDROGENASE"/>
    <property type="match status" value="1"/>
</dbReference>
<keyword evidence="8 12" id="KW-0521">NADP</keyword>
<evidence type="ECO:0000256" key="10">
    <source>
        <dbReference type="ARBA" id="ARBA00023167"/>
    </source>
</evidence>
<proteinExistence type="inferred from homology"/>
<evidence type="ECO:0000313" key="17">
    <source>
        <dbReference type="Proteomes" id="UP000199411"/>
    </source>
</evidence>
<feature type="binding site" evidence="12">
    <location>
        <position position="103"/>
    </location>
    <ligand>
        <name>NADPH</name>
        <dbReference type="ChEBI" id="CHEBI:57783"/>
    </ligand>
</feature>
<protein>
    <recommendedName>
        <fullName evidence="5 13">Homoserine dehydrogenase</fullName>
        <ecNumber evidence="4 13">1.1.1.3</ecNumber>
    </recommendedName>
</protein>
<dbReference type="PANTHER" id="PTHR43331">
    <property type="entry name" value="HOMOSERINE DEHYDROGENASE"/>
    <property type="match status" value="1"/>
</dbReference>
<keyword evidence="9 13" id="KW-0560">Oxidoreductase</keyword>
<dbReference type="Gene3D" id="3.40.50.720">
    <property type="entry name" value="NAD(P)-binding Rossmann-like Domain"/>
    <property type="match status" value="1"/>
</dbReference>
<dbReference type="InterPro" id="IPR045865">
    <property type="entry name" value="ACT-like_dom_sf"/>
</dbReference>
<dbReference type="SUPFAM" id="SSF51735">
    <property type="entry name" value="NAD(P)-binding Rossmann-fold domains"/>
    <property type="match status" value="1"/>
</dbReference>
<dbReference type="Pfam" id="PF00742">
    <property type="entry name" value="Homoserine_dh"/>
    <property type="match status" value="1"/>
</dbReference>
<keyword evidence="6 13" id="KW-0028">Amino-acid biosynthesis</keyword>
<comment type="similarity">
    <text evidence="3 14">Belongs to the homoserine dehydrogenase family.</text>
</comment>
<reference evidence="17" key="1">
    <citation type="submission" date="2016-10" db="EMBL/GenBank/DDBJ databases">
        <authorList>
            <person name="Varghese N."/>
            <person name="Submissions S."/>
        </authorList>
    </citation>
    <scope>NUCLEOTIDE SEQUENCE [LARGE SCALE GENOMIC DNA]</scope>
    <source>
        <strain evidence="17">DSM 8415</strain>
    </source>
</reference>
<evidence type="ECO:0000256" key="8">
    <source>
        <dbReference type="ARBA" id="ARBA00022857"/>
    </source>
</evidence>
<dbReference type="EMBL" id="FMYU01000009">
    <property type="protein sequence ID" value="SDC79801.1"/>
    <property type="molecule type" value="Genomic_DNA"/>
</dbReference>
<evidence type="ECO:0000256" key="1">
    <source>
        <dbReference type="ARBA" id="ARBA00005056"/>
    </source>
</evidence>
<comment type="pathway">
    <text evidence="2 13">Amino-acid biosynthesis; L-methionine biosynthesis via de novo pathway; L-homoserine from L-aspartate: step 3/3.</text>
</comment>
<dbReference type="FunFam" id="3.30.360.10:FF:000005">
    <property type="entry name" value="Homoserine dehydrogenase"/>
    <property type="match status" value="1"/>
</dbReference>
<dbReference type="InterPro" id="IPR005106">
    <property type="entry name" value="Asp/hSer_DH_NAD-bd"/>
</dbReference>
<dbReference type="SUPFAM" id="SSF55021">
    <property type="entry name" value="ACT-like"/>
    <property type="match status" value="1"/>
</dbReference>
<dbReference type="GO" id="GO:0004412">
    <property type="term" value="F:homoserine dehydrogenase activity"/>
    <property type="evidence" value="ECO:0007669"/>
    <property type="project" value="UniProtKB-EC"/>
</dbReference>
<dbReference type="OrthoDB" id="9808167at2"/>
<dbReference type="PROSITE" id="PS51257">
    <property type="entry name" value="PROKAR_LIPOPROTEIN"/>
    <property type="match status" value="1"/>
</dbReference>
<sequence length="428" mass="47095">MDKDINIGIFGLGTVGCGVVKILQDNADLIRKRLGFGINIKKVFSRTSKCKNLITNYIYAKDYKELFDDDIDIVLELIGGIDVARKFVCQAIDNKKNIVSANKALFANHGFEIFSKAAQNGVKIGFEASVAGGVPIIKVITRDLMANNIKSIKAIVNGTCNYILSQMFETHESFETILNKAIKEGYAERDPSFDIDGIDSAQKMAILASISFNAKVEEKDVHVEGIRDIDFIDIDFAQKLGYRVKLLGIANSKDNKLLVRVAPYFIEQDNILAKVDGVYNAISVISDMTGQTTYVGKGAGSLPTASSVVADIIDIAKDIESGTVKDTLSMRVFEKMEFVDIDSLESHFYIRFSVVDSVGVLSRIANVLSKYNISIKSVVQIGKGLDVVPLLVLTHKAKESNVKKAIREIEKNHQTIIKNGTVLIRVLD</sequence>
<comment type="pathway">
    <text evidence="1 13">Amino-acid biosynthesis; L-threonine biosynthesis; L-threonine from L-aspartate: step 3/5.</text>
</comment>
<evidence type="ECO:0000256" key="3">
    <source>
        <dbReference type="ARBA" id="ARBA00006753"/>
    </source>
</evidence>
<evidence type="ECO:0000259" key="15">
    <source>
        <dbReference type="PROSITE" id="PS51671"/>
    </source>
</evidence>
<accession>A0A1G6PIK5</accession>
<dbReference type="UniPathway" id="UPA00051">
    <property type="reaction ID" value="UER00465"/>
</dbReference>
<dbReference type="EC" id="1.1.1.3" evidence="4 13"/>
<evidence type="ECO:0000256" key="12">
    <source>
        <dbReference type="PIRSR" id="PIRSR000098-2"/>
    </source>
</evidence>
<feature type="domain" description="ACT" evidence="15">
    <location>
        <begin position="349"/>
        <end position="425"/>
    </location>
</feature>
<evidence type="ECO:0000256" key="4">
    <source>
        <dbReference type="ARBA" id="ARBA00013213"/>
    </source>
</evidence>
<evidence type="ECO:0000256" key="13">
    <source>
        <dbReference type="RuleBase" id="RU000579"/>
    </source>
</evidence>
<dbReference type="PIRSF" id="PIRSF000098">
    <property type="entry name" value="Homoser_dehydrog"/>
    <property type="match status" value="1"/>
</dbReference>
<dbReference type="UniPathway" id="UPA00050">
    <property type="reaction ID" value="UER00063"/>
</dbReference>
<dbReference type="Gene3D" id="3.30.360.10">
    <property type="entry name" value="Dihydrodipicolinate Reductase, domain 2"/>
    <property type="match status" value="1"/>
</dbReference>
<dbReference type="InterPro" id="IPR036291">
    <property type="entry name" value="NAD(P)-bd_dom_sf"/>
</dbReference>
<dbReference type="CDD" id="cd04881">
    <property type="entry name" value="ACT_HSDH-Hom"/>
    <property type="match status" value="1"/>
</dbReference>
<feature type="active site" description="Proton donor" evidence="11">
    <location>
        <position position="203"/>
    </location>
</feature>